<dbReference type="SMART" id="SM00267">
    <property type="entry name" value="GGDEF"/>
    <property type="match status" value="1"/>
</dbReference>
<dbReference type="Pfam" id="PF08447">
    <property type="entry name" value="PAS_3"/>
    <property type="match status" value="1"/>
</dbReference>
<dbReference type="SUPFAM" id="SSF55073">
    <property type="entry name" value="Nucleotide cyclase"/>
    <property type="match status" value="1"/>
</dbReference>
<dbReference type="Proteomes" id="UP001324794">
    <property type="component" value="Chromosome"/>
</dbReference>
<dbReference type="Gene3D" id="3.30.450.20">
    <property type="entry name" value="PAS domain"/>
    <property type="match status" value="1"/>
</dbReference>
<dbReference type="EC" id="2.7.7.65" evidence="1"/>
<dbReference type="Gene3D" id="3.30.70.270">
    <property type="match status" value="1"/>
</dbReference>
<dbReference type="GO" id="GO:0052621">
    <property type="term" value="F:diguanylate cyclase activity"/>
    <property type="evidence" value="ECO:0007669"/>
    <property type="project" value="UniProtKB-EC"/>
</dbReference>
<dbReference type="Pfam" id="PF00990">
    <property type="entry name" value="GGDEF"/>
    <property type="match status" value="1"/>
</dbReference>
<evidence type="ECO:0000259" key="3">
    <source>
        <dbReference type="PROSITE" id="PS50112"/>
    </source>
</evidence>
<dbReference type="InterPro" id="IPR035965">
    <property type="entry name" value="PAS-like_dom_sf"/>
</dbReference>
<dbReference type="EMBL" id="CP140255">
    <property type="protein sequence ID" value="WQH11152.1"/>
    <property type="molecule type" value="Genomic_DNA"/>
</dbReference>
<dbReference type="PANTHER" id="PTHR45138">
    <property type="entry name" value="REGULATORY COMPONENTS OF SENSORY TRANSDUCTION SYSTEM"/>
    <property type="match status" value="1"/>
</dbReference>
<feature type="coiled-coil region" evidence="2">
    <location>
        <begin position="129"/>
        <end position="166"/>
    </location>
</feature>
<dbReference type="InterPro" id="IPR043128">
    <property type="entry name" value="Rev_trsase/Diguanyl_cyclase"/>
</dbReference>
<dbReference type="CDD" id="cd00130">
    <property type="entry name" value="PAS"/>
    <property type="match status" value="1"/>
</dbReference>
<evidence type="ECO:0000313" key="5">
    <source>
        <dbReference type="EMBL" id="WQH11152.1"/>
    </source>
</evidence>
<dbReference type="CDD" id="cd01949">
    <property type="entry name" value="GGDEF"/>
    <property type="match status" value="1"/>
</dbReference>
<dbReference type="InterPro" id="IPR029787">
    <property type="entry name" value="Nucleotide_cyclase"/>
</dbReference>
<dbReference type="PANTHER" id="PTHR45138:SF24">
    <property type="entry name" value="DIGUANYLATE CYCLASE DGCC-RELATED"/>
    <property type="match status" value="1"/>
</dbReference>
<reference evidence="5 6" key="1">
    <citation type="submission" date="2023-11" db="EMBL/GenBank/DDBJ databases">
        <title>MicrobeMod: A computational toolkit for identifying prokaryotic methylation and restriction-modification with nanopore sequencing.</title>
        <authorList>
            <person name="Crits-Christoph A."/>
            <person name="Kang S.C."/>
            <person name="Lee H."/>
            <person name="Ostrov N."/>
        </authorList>
    </citation>
    <scope>NUCLEOTIDE SEQUENCE [LARGE SCALE GENOMIC DNA]</scope>
    <source>
        <strain evidence="5 6">ATCC BAA-805</strain>
    </source>
</reference>
<dbReference type="SUPFAM" id="SSF55785">
    <property type="entry name" value="PYP-like sensor domain (PAS domain)"/>
    <property type="match status" value="1"/>
</dbReference>
<dbReference type="PROSITE" id="PS50112">
    <property type="entry name" value="PAS"/>
    <property type="match status" value="1"/>
</dbReference>
<evidence type="ECO:0000259" key="4">
    <source>
        <dbReference type="PROSITE" id="PS50887"/>
    </source>
</evidence>
<keyword evidence="5" id="KW-0548">Nucleotidyltransferase</keyword>
<dbReference type="InterPro" id="IPR000160">
    <property type="entry name" value="GGDEF_dom"/>
</dbReference>
<feature type="domain" description="PAS" evidence="3">
    <location>
        <begin position="11"/>
        <end position="84"/>
    </location>
</feature>
<protein>
    <recommendedName>
        <fullName evidence="1">diguanylate cyclase</fullName>
        <ecNumber evidence="1">2.7.7.65</ecNumber>
    </recommendedName>
</protein>
<sequence>MQELLTKQELFERRLEIALEASGLDLWENDLSTGEVIFGLSKVFDKLGYAQQDTAAYIDDIFALMHPDDVATVKLAVERHIEGQTSRYYSEFRLRNQAGEWVWFANYGKIVDRDEHYRGHRFTGVCFNLEEQMRYKEELNALNARLAAQNEQLEQMNAELHRLANYDALTNTVNRRRLMELGKEEVERARHFGEPLSFLLIDIDFFKSINDTWGHLAGDQAIRAVAQRCEEELKGYIATLGRFGGEEFTVLLPSLSLVEAEGLANKLRAHIANEGVWLPDVKQAVPVTVSIGVAEFSHTENGGFSELIDAADKALYQAKRSGRNKVCAPPS</sequence>
<feature type="domain" description="GGDEF" evidence="4">
    <location>
        <begin position="194"/>
        <end position="331"/>
    </location>
</feature>
<gene>
    <name evidence="5" type="ORF">SR894_13405</name>
</gene>
<dbReference type="NCBIfam" id="TIGR00254">
    <property type="entry name" value="GGDEF"/>
    <property type="match status" value="1"/>
</dbReference>
<organism evidence="5 6">
    <name type="scientific">Vreelandella neptunia</name>
    <dbReference type="NCBI Taxonomy" id="115551"/>
    <lineage>
        <taxon>Bacteria</taxon>
        <taxon>Pseudomonadati</taxon>
        <taxon>Pseudomonadota</taxon>
        <taxon>Gammaproteobacteria</taxon>
        <taxon>Oceanospirillales</taxon>
        <taxon>Halomonadaceae</taxon>
        <taxon>Vreelandella</taxon>
    </lineage>
</organism>
<dbReference type="InterPro" id="IPR013655">
    <property type="entry name" value="PAS_fold_3"/>
</dbReference>
<keyword evidence="6" id="KW-1185">Reference proteome</keyword>
<keyword evidence="2" id="KW-0175">Coiled coil</keyword>
<proteinExistence type="predicted"/>
<accession>A0ABZ0YIR1</accession>
<name>A0ABZ0YIR1_9GAMM</name>
<evidence type="ECO:0000313" key="6">
    <source>
        <dbReference type="Proteomes" id="UP001324794"/>
    </source>
</evidence>
<dbReference type="RefSeq" id="WP_166650317.1">
    <property type="nucleotide sequence ID" value="NZ_CP140255.1"/>
</dbReference>
<dbReference type="PROSITE" id="PS50887">
    <property type="entry name" value="GGDEF"/>
    <property type="match status" value="1"/>
</dbReference>
<evidence type="ECO:0000256" key="2">
    <source>
        <dbReference type="SAM" id="Coils"/>
    </source>
</evidence>
<evidence type="ECO:0000256" key="1">
    <source>
        <dbReference type="ARBA" id="ARBA00012528"/>
    </source>
</evidence>
<dbReference type="InterPro" id="IPR050469">
    <property type="entry name" value="Diguanylate_Cyclase"/>
</dbReference>
<dbReference type="InterPro" id="IPR000014">
    <property type="entry name" value="PAS"/>
</dbReference>
<keyword evidence="5" id="KW-0808">Transferase</keyword>